<evidence type="ECO:0000256" key="6">
    <source>
        <dbReference type="ARBA" id="ARBA00022801"/>
    </source>
</evidence>
<evidence type="ECO:0000256" key="5">
    <source>
        <dbReference type="ARBA" id="ARBA00022723"/>
    </source>
</evidence>
<proteinExistence type="inferred from homology"/>
<dbReference type="GeneID" id="116158645"/>
<dbReference type="GeneID" id="116172115"/>
<dbReference type="Pfam" id="PF13359">
    <property type="entry name" value="DDE_Tnp_4"/>
    <property type="match status" value="1"/>
</dbReference>
<dbReference type="KEGG" id="ppyr:116158645"/>
<evidence type="ECO:0000259" key="8">
    <source>
        <dbReference type="Pfam" id="PF13359"/>
    </source>
</evidence>
<keyword evidence="6" id="KW-0378">Hydrolase</keyword>
<evidence type="ECO:0000256" key="2">
    <source>
        <dbReference type="ARBA" id="ARBA00004123"/>
    </source>
</evidence>
<protein>
    <recommendedName>
        <fullName evidence="8">DDE Tnp4 domain-containing protein</fullName>
    </recommendedName>
</protein>
<evidence type="ECO:0000256" key="7">
    <source>
        <dbReference type="ARBA" id="ARBA00023242"/>
    </source>
</evidence>
<dbReference type="RefSeq" id="XP_031340243.1">
    <property type="nucleotide sequence ID" value="XM_031484383.1"/>
</dbReference>
<dbReference type="GO" id="GO:0004518">
    <property type="term" value="F:nuclease activity"/>
    <property type="evidence" value="ECO:0007669"/>
    <property type="project" value="UniProtKB-KW"/>
</dbReference>
<keyword evidence="7" id="KW-0539">Nucleus</keyword>
<dbReference type="RefSeq" id="XP_031345116.1">
    <property type="nucleotide sequence ID" value="XM_031489256.1"/>
</dbReference>
<dbReference type="OrthoDB" id="2668416at2759"/>
<dbReference type="GeneID" id="116168501"/>
<comment type="subcellular location">
    <subcellularLocation>
        <location evidence="2">Nucleus</location>
    </subcellularLocation>
</comment>
<dbReference type="GO" id="GO:0016787">
    <property type="term" value="F:hydrolase activity"/>
    <property type="evidence" value="ECO:0007669"/>
    <property type="project" value="UniProtKB-KW"/>
</dbReference>
<dbReference type="KEGG" id="ppyr:116168501"/>
<keyword evidence="5" id="KW-0479">Metal-binding</keyword>
<dbReference type="GO" id="GO:0005634">
    <property type="term" value="C:nucleus"/>
    <property type="evidence" value="ECO:0007669"/>
    <property type="project" value="UniProtKB-SubCell"/>
</dbReference>
<reference evidence="9" key="1">
    <citation type="journal article" date="2016" name="Sci. Rep.">
        <title>Molecular characterization of firefly nuptial gifts: a multi-omics approach sheds light on postcopulatory sexual selection.</title>
        <authorList>
            <person name="Al-Wathiqui N."/>
            <person name="Fallon T.R."/>
            <person name="South A."/>
            <person name="Weng J.K."/>
            <person name="Lewis S.M."/>
        </authorList>
    </citation>
    <scope>NUCLEOTIDE SEQUENCE</scope>
</reference>
<accession>A0A1Y1JSM1</accession>
<dbReference type="KEGG" id="ppyr:116172115"/>
<evidence type="ECO:0000256" key="3">
    <source>
        <dbReference type="ARBA" id="ARBA00006958"/>
    </source>
</evidence>
<name>A0A1Y1JSM1_PHOPY</name>
<dbReference type="InterPro" id="IPR045249">
    <property type="entry name" value="HARBI1-like"/>
</dbReference>
<dbReference type="RefSeq" id="XP_031348011.1">
    <property type="nucleotide sequence ID" value="XM_031492151.1"/>
</dbReference>
<dbReference type="AlphaFoldDB" id="A0A1Y1JSM1"/>
<dbReference type="PANTHER" id="PTHR22930">
    <property type="match status" value="1"/>
</dbReference>
<sequence length="416" mass="47008">MLLTTDTYLTSIILYCVYCLIATMDSESIVPLIVNNILSILDDSSSDDDEFLVLTHLMNVSDSTRLTRIEHYVENVVHLYSDDQFQSHFRMQRKTFDFILSLIGPKISENVVKPGRPSVSPETQLLLTLWILGTPDSYRSVSDRFNVGKATAVISVRRVVKALYDHVHTFIKWPIADEMETSIRVFRAVKGFPNVIGAIDGTHISITAPKNNAEAYVNRKGYHSMQLQVGSYFLQAVCNENGMFIHCFTGYPGAVHDQRVFQNSDLPEFFRNDTQFPDDVHILGDAAYKLHKHLMVPFKDNGHLTDIQKNFNMCHSSTRMAIERAFGLLKGRMRRLLDTLPMTREDLIPKYIITCCILHNICLLKQDQFQPLAVAISNNASAVEILATREPDGGGRDVAIRKRDVIAAELPMQIGA</sequence>
<dbReference type="RefSeq" id="XP_031327324.1">
    <property type="nucleotide sequence ID" value="XM_031471464.1"/>
</dbReference>
<dbReference type="RefSeq" id="XP_031328488.1">
    <property type="nucleotide sequence ID" value="XM_031472628.1"/>
</dbReference>
<dbReference type="PANTHER" id="PTHR22930:SF85">
    <property type="entry name" value="GH03217P-RELATED"/>
    <property type="match status" value="1"/>
</dbReference>
<evidence type="ECO:0000256" key="4">
    <source>
        <dbReference type="ARBA" id="ARBA00022722"/>
    </source>
</evidence>
<comment type="similarity">
    <text evidence="3">Belongs to the HARBI1 family.</text>
</comment>
<feature type="domain" description="DDE Tnp4" evidence="8">
    <location>
        <begin position="199"/>
        <end position="360"/>
    </location>
</feature>
<dbReference type="GeneID" id="116174261"/>
<dbReference type="GeneID" id="116159605"/>
<dbReference type="EMBL" id="GEZM01101827">
    <property type="protein sequence ID" value="JAV52264.1"/>
    <property type="molecule type" value="Transcribed_RNA"/>
</dbReference>
<keyword evidence="4" id="KW-0540">Nuclease</keyword>
<dbReference type="KEGG" id="ppyr:116174261"/>
<evidence type="ECO:0000256" key="1">
    <source>
        <dbReference type="ARBA" id="ARBA00001968"/>
    </source>
</evidence>
<comment type="cofactor">
    <cofactor evidence="1">
        <name>a divalent metal cation</name>
        <dbReference type="ChEBI" id="CHEBI:60240"/>
    </cofactor>
</comment>
<organism evidence="9">
    <name type="scientific">Photinus pyralis</name>
    <name type="common">Common eastern firefly</name>
    <name type="synonym">Lampyris pyralis</name>
    <dbReference type="NCBI Taxonomy" id="7054"/>
    <lineage>
        <taxon>Eukaryota</taxon>
        <taxon>Metazoa</taxon>
        <taxon>Ecdysozoa</taxon>
        <taxon>Arthropoda</taxon>
        <taxon>Hexapoda</taxon>
        <taxon>Insecta</taxon>
        <taxon>Pterygota</taxon>
        <taxon>Neoptera</taxon>
        <taxon>Endopterygota</taxon>
        <taxon>Coleoptera</taxon>
        <taxon>Polyphaga</taxon>
        <taxon>Elateriformia</taxon>
        <taxon>Elateroidea</taxon>
        <taxon>Lampyridae</taxon>
        <taxon>Lampyrinae</taxon>
        <taxon>Photinus</taxon>
    </lineage>
</organism>
<dbReference type="InterPro" id="IPR027806">
    <property type="entry name" value="HARBI1_dom"/>
</dbReference>
<evidence type="ECO:0000313" key="9">
    <source>
        <dbReference type="EMBL" id="JAV52264.1"/>
    </source>
</evidence>
<dbReference type="GO" id="GO:0046872">
    <property type="term" value="F:metal ion binding"/>
    <property type="evidence" value="ECO:0007669"/>
    <property type="project" value="UniProtKB-KW"/>
</dbReference>
<dbReference type="KEGG" id="ppyr:116159605"/>